<dbReference type="EMBL" id="CADCVT010000296">
    <property type="protein sequence ID" value="CAA9517618.1"/>
    <property type="molecule type" value="Genomic_DNA"/>
</dbReference>
<sequence>MFELSLPAGVEQSTGAHLPGTREVVVCVRGRVRVGPLGEEAYLGPGDDRWFAADGPDGYVGLRDGRALDWVLYDG</sequence>
<proteinExistence type="predicted"/>
<evidence type="ECO:0008006" key="2">
    <source>
        <dbReference type="Google" id="ProtNLM"/>
    </source>
</evidence>
<evidence type="ECO:0000313" key="1">
    <source>
        <dbReference type="EMBL" id="CAA9517618.1"/>
    </source>
</evidence>
<organism evidence="1">
    <name type="scientific">uncultured Solirubrobacteraceae bacterium</name>
    <dbReference type="NCBI Taxonomy" id="1162706"/>
    <lineage>
        <taxon>Bacteria</taxon>
        <taxon>Bacillati</taxon>
        <taxon>Actinomycetota</taxon>
        <taxon>Thermoleophilia</taxon>
        <taxon>Solirubrobacterales</taxon>
        <taxon>Solirubrobacteraceae</taxon>
        <taxon>environmental samples</taxon>
    </lineage>
</organism>
<reference evidence="1" key="1">
    <citation type="submission" date="2020-02" db="EMBL/GenBank/DDBJ databases">
        <authorList>
            <person name="Meier V. D."/>
        </authorList>
    </citation>
    <scope>NUCLEOTIDE SEQUENCE</scope>
    <source>
        <strain evidence="1">AVDCRST_MAG85</strain>
    </source>
</reference>
<dbReference type="SUPFAM" id="SSF51182">
    <property type="entry name" value="RmlC-like cupins"/>
    <property type="match status" value="1"/>
</dbReference>
<gene>
    <name evidence="1" type="ORF">AVDCRST_MAG85-2711</name>
</gene>
<dbReference type="InterPro" id="IPR014710">
    <property type="entry name" value="RmlC-like_jellyroll"/>
</dbReference>
<name>A0A6J4T9L5_9ACTN</name>
<dbReference type="InterPro" id="IPR011051">
    <property type="entry name" value="RmlC_Cupin_sf"/>
</dbReference>
<protein>
    <recommendedName>
        <fullName evidence="2">Cupin 2 conserved barrel domain-containing protein</fullName>
    </recommendedName>
</protein>
<dbReference type="AlphaFoldDB" id="A0A6J4T9L5"/>
<dbReference type="Gene3D" id="2.60.120.10">
    <property type="entry name" value="Jelly Rolls"/>
    <property type="match status" value="1"/>
</dbReference>
<accession>A0A6J4T9L5</accession>